<organism evidence="2 3">
    <name type="scientific">Compostibacter hankyongensis</name>
    <dbReference type="NCBI Taxonomy" id="1007089"/>
    <lineage>
        <taxon>Bacteria</taxon>
        <taxon>Pseudomonadati</taxon>
        <taxon>Bacteroidota</taxon>
        <taxon>Chitinophagia</taxon>
        <taxon>Chitinophagales</taxon>
        <taxon>Chitinophagaceae</taxon>
        <taxon>Compostibacter</taxon>
    </lineage>
</organism>
<dbReference type="Pfam" id="PF13568">
    <property type="entry name" value="OMP_b-brl_2"/>
    <property type="match status" value="1"/>
</dbReference>
<proteinExistence type="predicted"/>
<name>A0ABP8G5D5_9BACT</name>
<dbReference type="InterPro" id="IPR025665">
    <property type="entry name" value="Beta-barrel_OMP_2"/>
</dbReference>
<comment type="caution">
    <text evidence="2">The sequence shown here is derived from an EMBL/GenBank/DDBJ whole genome shotgun (WGS) entry which is preliminary data.</text>
</comment>
<dbReference type="EMBL" id="BAABFN010000020">
    <property type="protein sequence ID" value="GAA4317343.1"/>
    <property type="molecule type" value="Genomic_DNA"/>
</dbReference>
<sequence>MGMMAMTARSQARIGIRGGLNLANVTTDKDGNTDNSHLLPSFNAGVFADLPLADELALQPGILLNGKGSKVNIRSGALNTDMDIRMNPLYLEVPVNFVGKIPISADGDTRLLLGAGPYAAFGIGGNVRTKGTFLGGDVDEKSSIEWDDDTPFSNDDRNQGWNKLKRFDYGANLMAGFQFDNVGITANYGLGLANIHSGSDNDNSEWKSRNRVWSISLNYLFDD</sequence>
<evidence type="ECO:0000259" key="1">
    <source>
        <dbReference type="Pfam" id="PF13568"/>
    </source>
</evidence>
<accession>A0ABP8G5D5</accession>
<reference evidence="3" key="1">
    <citation type="journal article" date="2019" name="Int. J. Syst. Evol. Microbiol.">
        <title>The Global Catalogue of Microorganisms (GCM) 10K type strain sequencing project: providing services to taxonomists for standard genome sequencing and annotation.</title>
        <authorList>
            <consortium name="The Broad Institute Genomics Platform"/>
            <consortium name="The Broad Institute Genome Sequencing Center for Infectious Disease"/>
            <person name="Wu L."/>
            <person name="Ma J."/>
        </authorList>
    </citation>
    <scope>NUCLEOTIDE SEQUENCE [LARGE SCALE GENOMIC DNA]</scope>
    <source>
        <strain evidence="3">JCM 17664</strain>
    </source>
</reference>
<protein>
    <recommendedName>
        <fullName evidence="1">Outer membrane protein beta-barrel domain-containing protein</fullName>
    </recommendedName>
</protein>
<dbReference type="Proteomes" id="UP001501207">
    <property type="component" value="Unassembled WGS sequence"/>
</dbReference>
<gene>
    <name evidence="2" type="ORF">GCM10023143_29350</name>
</gene>
<feature type="domain" description="Outer membrane protein beta-barrel" evidence="1">
    <location>
        <begin position="10"/>
        <end position="196"/>
    </location>
</feature>
<evidence type="ECO:0000313" key="2">
    <source>
        <dbReference type="EMBL" id="GAA4317343.1"/>
    </source>
</evidence>
<keyword evidence="3" id="KW-1185">Reference proteome</keyword>
<evidence type="ECO:0000313" key="3">
    <source>
        <dbReference type="Proteomes" id="UP001501207"/>
    </source>
</evidence>